<sequence length="33" mass="3628">MQDAALQRSLAHALNCIANLKFDCPLKESLCLP</sequence>
<dbReference type="AlphaFoldDB" id="A0A0E9TNS6"/>
<reference evidence="1" key="1">
    <citation type="submission" date="2014-11" db="EMBL/GenBank/DDBJ databases">
        <authorList>
            <person name="Amaro Gonzalez C."/>
        </authorList>
    </citation>
    <scope>NUCLEOTIDE SEQUENCE</scope>
</reference>
<name>A0A0E9TNS6_ANGAN</name>
<dbReference type="EMBL" id="GBXM01053238">
    <property type="protein sequence ID" value="JAH55339.1"/>
    <property type="molecule type" value="Transcribed_RNA"/>
</dbReference>
<organism evidence="1">
    <name type="scientific">Anguilla anguilla</name>
    <name type="common">European freshwater eel</name>
    <name type="synonym">Muraena anguilla</name>
    <dbReference type="NCBI Taxonomy" id="7936"/>
    <lineage>
        <taxon>Eukaryota</taxon>
        <taxon>Metazoa</taxon>
        <taxon>Chordata</taxon>
        <taxon>Craniata</taxon>
        <taxon>Vertebrata</taxon>
        <taxon>Euteleostomi</taxon>
        <taxon>Actinopterygii</taxon>
        <taxon>Neopterygii</taxon>
        <taxon>Teleostei</taxon>
        <taxon>Anguilliformes</taxon>
        <taxon>Anguillidae</taxon>
        <taxon>Anguilla</taxon>
    </lineage>
</organism>
<protein>
    <submittedName>
        <fullName evidence="1">Uncharacterized protein</fullName>
    </submittedName>
</protein>
<evidence type="ECO:0000313" key="1">
    <source>
        <dbReference type="EMBL" id="JAH55339.1"/>
    </source>
</evidence>
<accession>A0A0E9TNS6</accession>
<proteinExistence type="predicted"/>
<reference evidence="1" key="2">
    <citation type="journal article" date="2015" name="Fish Shellfish Immunol.">
        <title>Early steps in the European eel (Anguilla anguilla)-Vibrio vulnificus interaction in the gills: Role of the RtxA13 toxin.</title>
        <authorList>
            <person name="Callol A."/>
            <person name="Pajuelo D."/>
            <person name="Ebbesson L."/>
            <person name="Teles M."/>
            <person name="MacKenzie S."/>
            <person name="Amaro C."/>
        </authorList>
    </citation>
    <scope>NUCLEOTIDE SEQUENCE</scope>
</reference>